<dbReference type="AlphaFoldDB" id="A0A7S1RYK6"/>
<evidence type="ECO:0000256" key="1">
    <source>
        <dbReference type="SAM" id="MobiDB-lite"/>
    </source>
</evidence>
<name>A0A7S1RYK6_ALECA</name>
<sequence>MGDQAVAAEHPQDFYELLGVQRDADVNAIKQAYRKQALKWHPDKQDPSNRSYAEERFKLVSEAYQALSDPQKRAAYDQFGKDGMRGPGAGAGSSGPSGFGDFGPGFGGFTGFGGPGVRMVFTRTGPNGTFTETRTSTGGGAGFGGFGRDPFFGGPGRDPFDIFREAFGGRDPFMSGFGSGGSGRRSFMEEDDEEAQVQHAMSLSKQEHELEERRRLRQEMQPDMDEDDALQEALRLSREEQDLQAAMQASVQTT</sequence>
<dbReference type="SUPFAM" id="SSF46565">
    <property type="entry name" value="Chaperone J-domain"/>
    <property type="match status" value="1"/>
</dbReference>
<dbReference type="SMART" id="SM00271">
    <property type="entry name" value="DnaJ"/>
    <property type="match status" value="1"/>
</dbReference>
<dbReference type="PANTHER" id="PTHR43948">
    <property type="entry name" value="DNAJ HOMOLOG SUBFAMILY B"/>
    <property type="match status" value="1"/>
</dbReference>
<dbReference type="PROSITE" id="PS50076">
    <property type="entry name" value="DNAJ_2"/>
    <property type="match status" value="1"/>
</dbReference>
<dbReference type="PROSITE" id="PS50330">
    <property type="entry name" value="UIM"/>
    <property type="match status" value="1"/>
</dbReference>
<organism evidence="3">
    <name type="scientific">Alexandrium catenella</name>
    <name type="common">Red tide dinoflagellate</name>
    <name type="synonym">Gonyaulax catenella</name>
    <dbReference type="NCBI Taxonomy" id="2925"/>
    <lineage>
        <taxon>Eukaryota</taxon>
        <taxon>Sar</taxon>
        <taxon>Alveolata</taxon>
        <taxon>Dinophyceae</taxon>
        <taxon>Gonyaulacales</taxon>
        <taxon>Pyrocystaceae</taxon>
        <taxon>Alexandrium</taxon>
    </lineage>
</organism>
<dbReference type="PRINTS" id="PR00625">
    <property type="entry name" value="JDOMAIN"/>
</dbReference>
<feature type="region of interest" description="Disordered" evidence="1">
    <location>
        <begin position="173"/>
        <end position="229"/>
    </location>
</feature>
<evidence type="ECO:0000313" key="3">
    <source>
        <dbReference type="EMBL" id="CAD9179742.1"/>
    </source>
</evidence>
<dbReference type="Gene3D" id="1.10.287.110">
    <property type="entry name" value="DnaJ domain"/>
    <property type="match status" value="1"/>
</dbReference>
<dbReference type="InterPro" id="IPR018253">
    <property type="entry name" value="DnaJ_domain_CS"/>
</dbReference>
<protein>
    <recommendedName>
        <fullName evidence="2">J domain-containing protein</fullName>
    </recommendedName>
</protein>
<dbReference type="InterPro" id="IPR003903">
    <property type="entry name" value="UIM_dom"/>
</dbReference>
<dbReference type="InterPro" id="IPR001623">
    <property type="entry name" value="DnaJ_domain"/>
</dbReference>
<dbReference type="InterPro" id="IPR036869">
    <property type="entry name" value="J_dom_sf"/>
</dbReference>
<dbReference type="Pfam" id="PF00226">
    <property type="entry name" value="DnaJ"/>
    <property type="match status" value="1"/>
</dbReference>
<feature type="compositionally biased region" description="Basic and acidic residues" evidence="1">
    <location>
        <begin position="205"/>
        <end position="220"/>
    </location>
</feature>
<dbReference type="CDD" id="cd06257">
    <property type="entry name" value="DnaJ"/>
    <property type="match status" value="1"/>
</dbReference>
<evidence type="ECO:0000259" key="2">
    <source>
        <dbReference type="PROSITE" id="PS50076"/>
    </source>
</evidence>
<feature type="domain" description="J" evidence="2">
    <location>
        <begin position="13"/>
        <end position="80"/>
    </location>
</feature>
<accession>A0A7S1RYK6</accession>
<proteinExistence type="predicted"/>
<dbReference type="PANTHER" id="PTHR43948:SF10">
    <property type="entry name" value="MRJ, ISOFORM E"/>
    <property type="match status" value="1"/>
</dbReference>
<reference evidence="3" key="1">
    <citation type="submission" date="2021-01" db="EMBL/GenBank/DDBJ databases">
        <authorList>
            <person name="Corre E."/>
            <person name="Pelletier E."/>
            <person name="Niang G."/>
            <person name="Scheremetjew M."/>
            <person name="Finn R."/>
            <person name="Kale V."/>
            <person name="Holt S."/>
            <person name="Cochrane G."/>
            <person name="Meng A."/>
            <person name="Brown T."/>
            <person name="Cohen L."/>
        </authorList>
    </citation>
    <scope>NUCLEOTIDE SEQUENCE</scope>
    <source>
        <strain evidence="3">OF101</strain>
    </source>
</reference>
<dbReference type="PROSITE" id="PS00636">
    <property type="entry name" value="DNAJ_1"/>
    <property type="match status" value="1"/>
</dbReference>
<dbReference type="EMBL" id="HBGE01094943">
    <property type="protein sequence ID" value="CAD9179742.1"/>
    <property type="molecule type" value="Transcribed_RNA"/>
</dbReference>
<gene>
    <name evidence="3" type="ORF">ACAT0790_LOCUS56514</name>
</gene>